<dbReference type="PANTHER" id="PTHR43300:SF7">
    <property type="entry name" value="UDP-N-ACETYLBACILLOSAMINE N-ACETYLTRANSFERASE"/>
    <property type="match status" value="1"/>
</dbReference>
<dbReference type="PANTHER" id="PTHR43300">
    <property type="entry name" value="ACETYLTRANSFERASE"/>
    <property type="match status" value="1"/>
</dbReference>
<dbReference type="Pfam" id="PF00132">
    <property type="entry name" value="Hexapep"/>
    <property type="match status" value="1"/>
</dbReference>
<dbReference type="InterPro" id="IPR050179">
    <property type="entry name" value="Trans_hexapeptide_repeat"/>
</dbReference>
<organism evidence="1 2">
    <name type="scientific">Candidatus Tanganyikabacteria bacterium</name>
    <dbReference type="NCBI Taxonomy" id="2961651"/>
    <lineage>
        <taxon>Bacteria</taxon>
        <taxon>Bacillati</taxon>
        <taxon>Candidatus Sericytochromatia</taxon>
        <taxon>Candidatus Tanganyikabacteria</taxon>
    </lineage>
</organism>
<dbReference type="InterPro" id="IPR001451">
    <property type="entry name" value="Hexapep"/>
</dbReference>
<dbReference type="Proteomes" id="UP000703893">
    <property type="component" value="Unassembled WGS sequence"/>
</dbReference>
<evidence type="ECO:0008006" key="3">
    <source>
        <dbReference type="Google" id="ProtNLM"/>
    </source>
</evidence>
<reference evidence="1 2" key="1">
    <citation type="submission" date="2019-03" db="EMBL/GenBank/DDBJ databases">
        <title>Lake Tanganyika Metagenome-Assembled Genomes (MAGs).</title>
        <authorList>
            <person name="Tran P."/>
        </authorList>
    </citation>
    <scope>NUCLEOTIDE SEQUENCE [LARGE SCALE GENOMIC DNA]</scope>
    <source>
        <strain evidence="1">K_DeepCast_65m_m2_236</strain>
    </source>
</reference>
<dbReference type="EMBL" id="VGJX01000574">
    <property type="protein sequence ID" value="MBM3275434.1"/>
    <property type="molecule type" value="Genomic_DNA"/>
</dbReference>
<dbReference type="AlphaFoldDB" id="A0A938BNQ9"/>
<evidence type="ECO:0000313" key="1">
    <source>
        <dbReference type="EMBL" id="MBM3275434.1"/>
    </source>
</evidence>
<dbReference type="InterPro" id="IPR011004">
    <property type="entry name" value="Trimer_LpxA-like_sf"/>
</dbReference>
<gene>
    <name evidence="1" type="ORF">FJZ00_09785</name>
</gene>
<sequence>KHVIILPNSIISHDDFVGDYTCITGGVCISGGVTVGHSCYLGTNSAIISNVQIGNYCLVGMGSVVLESVGDNSVVVGNPARFLRDTLPDPDEAEAAGA</sequence>
<dbReference type="Gene3D" id="2.160.10.10">
    <property type="entry name" value="Hexapeptide repeat proteins"/>
    <property type="match status" value="1"/>
</dbReference>
<comment type="caution">
    <text evidence="1">The sequence shown here is derived from an EMBL/GenBank/DDBJ whole genome shotgun (WGS) entry which is preliminary data.</text>
</comment>
<proteinExistence type="predicted"/>
<evidence type="ECO:0000313" key="2">
    <source>
        <dbReference type="Proteomes" id="UP000703893"/>
    </source>
</evidence>
<accession>A0A938BNQ9</accession>
<feature type="non-terminal residue" evidence="1">
    <location>
        <position position="1"/>
    </location>
</feature>
<protein>
    <recommendedName>
        <fullName evidence="3">Acetyltransferase</fullName>
    </recommendedName>
</protein>
<name>A0A938BNQ9_9BACT</name>
<dbReference type="SUPFAM" id="SSF51161">
    <property type="entry name" value="Trimeric LpxA-like enzymes"/>
    <property type="match status" value="1"/>
</dbReference>